<dbReference type="FunFam" id="1.10.340.30:FF:000004">
    <property type="entry name" value="DNA-3-methyladenine glycosylase II"/>
    <property type="match status" value="1"/>
</dbReference>
<keyword evidence="2" id="KW-0227">DNA damage</keyword>
<dbReference type="GO" id="GO:0032131">
    <property type="term" value="F:alkylated DNA binding"/>
    <property type="evidence" value="ECO:0007669"/>
    <property type="project" value="TreeGrafter"/>
</dbReference>
<dbReference type="Gene3D" id="1.10.1670.40">
    <property type="match status" value="1"/>
</dbReference>
<dbReference type="CDD" id="cd00056">
    <property type="entry name" value="ENDO3c"/>
    <property type="match status" value="1"/>
</dbReference>
<dbReference type="InterPro" id="IPR011257">
    <property type="entry name" value="DNA_glycosylase"/>
</dbReference>
<dbReference type="PANTHER" id="PTHR43003">
    <property type="entry name" value="DNA-3-METHYLADENINE GLYCOSYLASE"/>
    <property type="match status" value="1"/>
</dbReference>
<dbReference type="Pfam" id="PF00730">
    <property type="entry name" value="HhH-GPD"/>
    <property type="match status" value="1"/>
</dbReference>
<keyword evidence="6" id="KW-1185">Reference proteome</keyword>
<dbReference type="SMART" id="SM00478">
    <property type="entry name" value="ENDO3c"/>
    <property type="match status" value="1"/>
</dbReference>
<evidence type="ECO:0000256" key="1">
    <source>
        <dbReference type="ARBA" id="ARBA00010817"/>
    </source>
</evidence>
<evidence type="ECO:0000256" key="3">
    <source>
        <dbReference type="ARBA" id="ARBA00023204"/>
    </source>
</evidence>
<dbReference type="AlphaFoldDB" id="A0A4P9ZP65"/>
<dbReference type="EMBL" id="ML002924">
    <property type="protein sequence ID" value="RKP35234.1"/>
    <property type="molecule type" value="Genomic_DNA"/>
</dbReference>
<dbReference type="GO" id="GO:0005634">
    <property type="term" value="C:nucleus"/>
    <property type="evidence" value="ECO:0007669"/>
    <property type="project" value="TreeGrafter"/>
</dbReference>
<sequence length="178" mass="20206">FASLAKSIIYQQIHGKAAASICRRFIELFQPPAGDDNFPAFEQVARMTVADLRPAGLSERKATYILDLAERFNSGEINPVTLVDMSDAEISKLLCRVKGIGQWTVDMFLIFYLKRLDVFPVLDFGVRKGMRLHFDLPAESKGKRKAGTTPEDLISLAEQWKPYRSVAAWYMWQVCDIK</sequence>
<evidence type="ECO:0000313" key="6">
    <source>
        <dbReference type="Proteomes" id="UP000268162"/>
    </source>
</evidence>
<comment type="similarity">
    <text evidence="1">Belongs to the alkylbase DNA glycosidase AlkA family.</text>
</comment>
<dbReference type="InterPro" id="IPR003265">
    <property type="entry name" value="HhH-GPD_domain"/>
</dbReference>
<dbReference type="GO" id="GO:0008725">
    <property type="term" value="F:DNA-3-methyladenine glycosylase activity"/>
    <property type="evidence" value="ECO:0007669"/>
    <property type="project" value="TreeGrafter"/>
</dbReference>
<reference evidence="6" key="1">
    <citation type="journal article" date="2018" name="Nat. Microbiol.">
        <title>Leveraging single-cell genomics to expand the fungal tree of life.</title>
        <authorList>
            <person name="Ahrendt S.R."/>
            <person name="Quandt C.A."/>
            <person name="Ciobanu D."/>
            <person name="Clum A."/>
            <person name="Salamov A."/>
            <person name="Andreopoulos B."/>
            <person name="Cheng J.F."/>
            <person name="Woyke T."/>
            <person name="Pelin A."/>
            <person name="Henrissat B."/>
            <person name="Reynolds N.K."/>
            <person name="Benny G.L."/>
            <person name="Smith M.E."/>
            <person name="James T.Y."/>
            <person name="Grigoriev I.V."/>
        </authorList>
    </citation>
    <scope>NUCLEOTIDE SEQUENCE [LARGE SCALE GENOMIC DNA]</scope>
    <source>
        <strain evidence="6">RSA 468</strain>
    </source>
</reference>
<organism evidence="5 6">
    <name type="scientific">Dimargaris cristalligena</name>
    <dbReference type="NCBI Taxonomy" id="215637"/>
    <lineage>
        <taxon>Eukaryota</taxon>
        <taxon>Fungi</taxon>
        <taxon>Fungi incertae sedis</taxon>
        <taxon>Zoopagomycota</taxon>
        <taxon>Kickxellomycotina</taxon>
        <taxon>Dimargaritomycetes</taxon>
        <taxon>Dimargaritales</taxon>
        <taxon>Dimargaritaceae</taxon>
        <taxon>Dimargaris</taxon>
    </lineage>
</organism>
<evidence type="ECO:0000256" key="2">
    <source>
        <dbReference type="ARBA" id="ARBA00022763"/>
    </source>
</evidence>
<dbReference type="GO" id="GO:0032993">
    <property type="term" value="C:protein-DNA complex"/>
    <property type="evidence" value="ECO:0007669"/>
    <property type="project" value="TreeGrafter"/>
</dbReference>
<dbReference type="STRING" id="215637.A0A4P9ZP65"/>
<feature type="non-terminal residue" evidence="5">
    <location>
        <position position="178"/>
    </location>
</feature>
<dbReference type="InterPro" id="IPR051912">
    <property type="entry name" value="Alkylbase_DNA_Glycosylase/TA"/>
</dbReference>
<evidence type="ECO:0000259" key="4">
    <source>
        <dbReference type="SMART" id="SM00478"/>
    </source>
</evidence>
<protein>
    <submittedName>
        <fullName evidence="5">DNA glycosylase</fullName>
    </submittedName>
</protein>
<dbReference type="GO" id="GO:0043916">
    <property type="term" value="F:DNA-7-methylguanine glycosylase activity"/>
    <property type="evidence" value="ECO:0007669"/>
    <property type="project" value="TreeGrafter"/>
</dbReference>
<keyword evidence="3" id="KW-0234">DNA repair</keyword>
<evidence type="ECO:0000313" key="5">
    <source>
        <dbReference type="EMBL" id="RKP35234.1"/>
    </source>
</evidence>
<name>A0A4P9ZP65_9FUNG</name>
<accession>A0A4P9ZP65</accession>
<feature type="domain" description="HhH-GPD" evidence="4">
    <location>
        <begin position="9"/>
        <end position="176"/>
    </location>
</feature>
<dbReference type="SUPFAM" id="SSF48150">
    <property type="entry name" value="DNA-glycosylase"/>
    <property type="match status" value="1"/>
</dbReference>
<dbReference type="PANTHER" id="PTHR43003:SF5">
    <property type="entry name" value="DNA-3-METHYLADENINE GLYCOSYLASE"/>
    <property type="match status" value="1"/>
</dbReference>
<dbReference type="GO" id="GO:0006285">
    <property type="term" value="P:base-excision repair, AP site formation"/>
    <property type="evidence" value="ECO:0007669"/>
    <property type="project" value="UniProtKB-ARBA"/>
</dbReference>
<feature type="non-terminal residue" evidence="5">
    <location>
        <position position="1"/>
    </location>
</feature>
<dbReference type="GO" id="GO:0006307">
    <property type="term" value="P:DNA alkylation repair"/>
    <property type="evidence" value="ECO:0007669"/>
    <property type="project" value="TreeGrafter"/>
</dbReference>
<proteinExistence type="inferred from homology"/>
<dbReference type="Gene3D" id="1.10.340.30">
    <property type="entry name" value="Hypothetical protein, domain 2"/>
    <property type="match status" value="1"/>
</dbReference>
<dbReference type="Proteomes" id="UP000268162">
    <property type="component" value="Unassembled WGS sequence"/>
</dbReference>
<gene>
    <name evidence="5" type="ORF">BJ085DRAFT_6557</name>
</gene>